<sequence>MSHLTYNKLWYETQAILEEITQIDVEQQSVKPTKDRTGAKYIVSNLYVKYLVAINNLDQCYDQIVQPQKRILIRKILDNTIGRFLEIKHELVNLDLSEFNYYDNILLENKLLPMDVKVIIPRHYRRERIEDFKYKRQFVEDVLKKLGYLEEEEVEPPMTEAEAVRLIQIHERARQGRLRAQFMKEIRLQKDKDRAGKQKDISEYSRAAALKIQRIWRGYITLAKISRRTTTEICISGMLPPSTTDVSARLKAEKVKYLRHDVQAEYQKQFEESLVREKELVKRYETGQISERIKDEIRTWYMAYKTTTGKFPDLPSEDSGGSALIFSRGGIADSDIVSKSSAPSSKESKGKKDKGKKGSKEDETKKKKPEEDEDLGFKMAPSNFLADLMVCNSEYDELWKHMDESSNPLQTHYLEMVRAAKTTEVEAELRKIIDEQMRNELENLQAALDRDRAKKSKKAKKSAKKGRRSGKKNKKKREKDLTPDRTLESLFEELVANGIIKKYPETPIYAFCGERSYAAHDLREQGKDPLPSLGDIRQVIMEYCILPLGSPMIHQNSPLVRSLLLTGPSGSGKNMLVHAVCTEIGAVLFDLSPENIVGKYPGKPGLIMLIHLVNKVSRLLQPAIIYMNGAEKPFLKKVPKTDKSDPKRLKKDLPKLVKGITNEDQVPKTSHNVSELYTCQLSSWGISAPAL</sequence>
<organism evidence="3 4">
    <name type="scientific">Diaphorina citri</name>
    <name type="common">Asian citrus psyllid</name>
    <dbReference type="NCBI Taxonomy" id="121845"/>
    <lineage>
        <taxon>Eukaryota</taxon>
        <taxon>Metazoa</taxon>
        <taxon>Ecdysozoa</taxon>
        <taxon>Arthropoda</taxon>
        <taxon>Hexapoda</taxon>
        <taxon>Insecta</taxon>
        <taxon>Pterygota</taxon>
        <taxon>Neoptera</taxon>
        <taxon>Paraneoptera</taxon>
        <taxon>Hemiptera</taxon>
        <taxon>Sternorrhyncha</taxon>
        <taxon>Psylloidea</taxon>
        <taxon>Psyllidae</taxon>
        <taxon>Diaphorininae</taxon>
        <taxon>Diaphorina</taxon>
    </lineage>
</organism>
<feature type="compositionally biased region" description="Basic and acidic residues" evidence="1">
    <location>
        <begin position="346"/>
        <end position="370"/>
    </location>
</feature>
<feature type="compositionally biased region" description="Low complexity" evidence="1">
    <location>
        <begin position="336"/>
        <end position="345"/>
    </location>
</feature>
<dbReference type="AlphaFoldDB" id="A0A3Q0IQU0"/>
<feature type="domain" description="ATPase AAA-type core" evidence="2">
    <location>
        <begin position="563"/>
        <end position="663"/>
    </location>
</feature>
<feature type="region of interest" description="Disordered" evidence="1">
    <location>
        <begin position="446"/>
        <end position="483"/>
    </location>
</feature>
<dbReference type="InterPro" id="IPR052267">
    <property type="entry name" value="N-DRC_Component"/>
</dbReference>
<dbReference type="InterPro" id="IPR027417">
    <property type="entry name" value="P-loop_NTPase"/>
</dbReference>
<dbReference type="KEGG" id="dci:103508133"/>
<dbReference type="Gene3D" id="3.40.50.300">
    <property type="entry name" value="P-loop containing nucleotide triphosphate hydrolases"/>
    <property type="match status" value="1"/>
</dbReference>
<dbReference type="GO" id="GO:0005524">
    <property type="term" value="F:ATP binding"/>
    <property type="evidence" value="ECO:0007669"/>
    <property type="project" value="InterPro"/>
</dbReference>
<evidence type="ECO:0000313" key="3">
    <source>
        <dbReference type="Proteomes" id="UP000079169"/>
    </source>
</evidence>
<evidence type="ECO:0000259" key="2">
    <source>
        <dbReference type="Pfam" id="PF00004"/>
    </source>
</evidence>
<dbReference type="Pfam" id="PF00004">
    <property type="entry name" value="AAA"/>
    <property type="match status" value="1"/>
</dbReference>
<evidence type="ECO:0000256" key="1">
    <source>
        <dbReference type="SAM" id="MobiDB-lite"/>
    </source>
</evidence>
<proteinExistence type="predicted"/>
<dbReference type="InterPro" id="IPR003959">
    <property type="entry name" value="ATPase_AAA_core"/>
</dbReference>
<name>A0A3Q0IQU0_DIACI</name>
<dbReference type="Proteomes" id="UP000079169">
    <property type="component" value="Unplaced"/>
</dbReference>
<dbReference type="PaxDb" id="121845-A0A3Q0IQU0"/>
<dbReference type="PANTHER" id="PTHR14690:SF0">
    <property type="entry name" value="IQ MOTIF CONTAINING WITH AAA DOMAIN 1"/>
    <property type="match status" value="1"/>
</dbReference>
<dbReference type="GO" id="GO:0016887">
    <property type="term" value="F:ATP hydrolysis activity"/>
    <property type="evidence" value="ECO:0007669"/>
    <property type="project" value="InterPro"/>
</dbReference>
<accession>A0A3Q0IQU0</accession>
<gene>
    <name evidence="4" type="primary">LOC103508133</name>
</gene>
<reference evidence="4" key="1">
    <citation type="submission" date="2025-08" db="UniProtKB">
        <authorList>
            <consortium name="RefSeq"/>
        </authorList>
    </citation>
    <scope>IDENTIFICATION</scope>
</reference>
<feature type="region of interest" description="Disordered" evidence="1">
    <location>
        <begin position="336"/>
        <end position="375"/>
    </location>
</feature>
<dbReference type="STRING" id="121845.A0A3Q0IQU0"/>
<dbReference type="GeneID" id="103508133"/>
<evidence type="ECO:0000313" key="4">
    <source>
        <dbReference type="RefSeq" id="XP_026678622.1"/>
    </source>
</evidence>
<dbReference type="PROSITE" id="PS50096">
    <property type="entry name" value="IQ"/>
    <property type="match status" value="1"/>
</dbReference>
<keyword evidence="3" id="KW-1185">Reference proteome</keyword>
<dbReference type="RefSeq" id="XP_026678622.1">
    <property type="nucleotide sequence ID" value="XM_026822821.1"/>
</dbReference>
<protein>
    <submittedName>
        <fullName evidence="4">Dynein regulatory complex protein 11</fullName>
    </submittedName>
</protein>
<dbReference type="PANTHER" id="PTHR14690">
    <property type="entry name" value="IQ MOTIF CONTAINING WITH AAA DOMAIN 1"/>
    <property type="match status" value="1"/>
</dbReference>
<feature type="compositionally biased region" description="Basic residues" evidence="1">
    <location>
        <begin position="453"/>
        <end position="477"/>
    </location>
</feature>
<dbReference type="SUPFAM" id="SSF52540">
    <property type="entry name" value="P-loop containing nucleoside triphosphate hydrolases"/>
    <property type="match status" value="1"/>
</dbReference>